<dbReference type="RefSeq" id="WP_107823236.1">
    <property type="nucleotide sequence ID" value="NZ_OY782574.1"/>
</dbReference>
<dbReference type="PROSITE" id="PS51918">
    <property type="entry name" value="RADICAL_SAM"/>
    <property type="match status" value="1"/>
</dbReference>
<dbReference type="SUPFAM" id="SSF102114">
    <property type="entry name" value="Radical SAM enzymes"/>
    <property type="match status" value="1"/>
</dbReference>
<evidence type="ECO:0000256" key="1">
    <source>
        <dbReference type="ARBA" id="ARBA00001966"/>
    </source>
</evidence>
<dbReference type="GO" id="GO:0046872">
    <property type="term" value="F:metal ion binding"/>
    <property type="evidence" value="ECO:0007669"/>
    <property type="project" value="UniProtKB-KW"/>
</dbReference>
<dbReference type="InterPro" id="IPR023404">
    <property type="entry name" value="rSAM_horseshoe"/>
</dbReference>
<dbReference type="GO" id="GO:0051539">
    <property type="term" value="F:4 iron, 4 sulfur cluster binding"/>
    <property type="evidence" value="ECO:0007669"/>
    <property type="project" value="UniProtKB-KW"/>
</dbReference>
<keyword evidence="6" id="KW-0411">Iron-sulfur</keyword>
<evidence type="ECO:0000259" key="7">
    <source>
        <dbReference type="PROSITE" id="PS51918"/>
    </source>
</evidence>
<keyword evidence="9" id="KW-1185">Reference proteome</keyword>
<feature type="domain" description="Radical SAM core" evidence="7">
    <location>
        <begin position="21"/>
        <end position="264"/>
    </location>
</feature>
<sequence length="311" mass="36150">MQFPWKHNRRYNDFPTYFKSKFNGRVQKVSVDAGFTCPNRDGSKALNGCSYCNNKTFKPDYCRLEKSITEQLKQGIEFFARKYQSMQFLAYFQAYSNTYADVEVLTQRYEEALAVPGVIGLVIGTRPDCVTPEVLDYLQELSQKYYVMVEFGVESVKDETLSRINRGHDFAAAQRAISETARRGIHNCAHLILGLPGENRSDFLEQAREISKLPVENLKLHQLQIHRGTRMAVEYAERPQDFELFTVEEYLDLVVDYLELLNPNIILERFISQAPKDLLIAPKWGLKNFEFVAKLEKRLAERDTWQGRLYL</sequence>
<evidence type="ECO:0000256" key="6">
    <source>
        <dbReference type="ARBA" id="ARBA00023014"/>
    </source>
</evidence>
<dbReference type="OrthoDB" id="9801689at2"/>
<dbReference type="Pfam" id="PF16199">
    <property type="entry name" value="Radical_SAM_C"/>
    <property type="match status" value="1"/>
</dbReference>
<dbReference type="SFLD" id="SFLDG01086">
    <property type="entry name" value="elongater_protein-like"/>
    <property type="match status" value="1"/>
</dbReference>
<dbReference type="InterPro" id="IPR005911">
    <property type="entry name" value="YhcC-like"/>
</dbReference>
<dbReference type="AlphaFoldDB" id="A0A2T5BZ69"/>
<dbReference type="InterPro" id="IPR006638">
    <property type="entry name" value="Elp3/MiaA/NifB-like_rSAM"/>
</dbReference>
<dbReference type="InterPro" id="IPR007197">
    <property type="entry name" value="rSAM"/>
</dbReference>
<name>A0A2T5BZ69_9BACT</name>
<evidence type="ECO:0000256" key="3">
    <source>
        <dbReference type="ARBA" id="ARBA00022691"/>
    </source>
</evidence>
<dbReference type="SFLD" id="SFLDG01091">
    <property type="entry name" value="uncharacterized_CHP01210-like"/>
    <property type="match status" value="1"/>
</dbReference>
<proteinExistence type="predicted"/>
<dbReference type="SFLD" id="SFLDS00029">
    <property type="entry name" value="Radical_SAM"/>
    <property type="match status" value="1"/>
</dbReference>
<protein>
    <recommendedName>
        <fullName evidence="7">Radical SAM core domain-containing protein</fullName>
    </recommendedName>
</protein>
<keyword evidence="3" id="KW-0949">S-adenosyl-L-methionine</keyword>
<dbReference type="NCBIfam" id="TIGR01212">
    <property type="entry name" value="TIGR01212 family radical SAM protein"/>
    <property type="match status" value="1"/>
</dbReference>
<comment type="cofactor">
    <cofactor evidence="1">
        <name>[4Fe-4S] cluster</name>
        <dbReference type="ChEBI" id="CHEBI:49883"/>
    </cofactor>
</comment>
<accession>A0A2T5BZ69</accession>
<dbReference type="CDD" id="cd01335">
    <property type="entry name" value="Radical_SAM"/>
    <property type="match status" value="1"/>
</dbReference>
<evidence type="ECO:0000313" key="9">
    <source>
        <dbReference type="Proteomes" id="UP000243525"/>
    </source>
</evidence>
<dbReference type="EMBL" id="QAAD01000016">
    <property type="protein sequence ID" value="PTN07543.1"/>
    <property type="molecule type" value="Genomic_DNA"/>
</dbReference>
<keyword evidence="4" id="KW-0479">Metal-binding</keyword>
<dbReference type="Proteomes" id="UP000243525">
    <property type="component" value="Unassembled WGS sequence"/>
</dbReference>
<gene>
    <name evidence="8" type="ORF">C8N47_11668</name>
</gene>
<evidence type="ECO:0000313" key="8">
    <source>
        <dbReference type="EMBL" id="PTN07543.1"/>
    </source>
</evidence>
<evidence type="ECO:0000256" key="4">
    <source>
        <dbReference type="ARBA" id="ARBA00022723"/>
    </source>
</evidence>
<dbReference type="PANTHER" id="PTHR11135">
    <property type="entry name" value="HISTONE ACETYLTRANSFERASE-RELATED"/>
    <property type="match status" value="1"/>
</dbReference>
<organism evidence="8 9">
    <name type="scientific">Mangrovibacterium marinum</name>
    <dbReference type="NCBI Taxonomy" id="1639118"/>
    <lineage>
        <taxon>Bacteria</taxon>
        <taxon>Pseudomonadati</taxon>
        <taxon>Bacteroidota</taxon>
        <taxon>Bacteroidia</taxon>
        <taxon>Marinilabiliales</taxon>
        <taxon>Prolixibacteraceae</taxon>
        <taxon>Mangrovibacterium</taxon>
    </lineage>
</organism>
<keyword evidence="5" id="KW-0408">Iron</keyword>
<comment type="caution">
    <text evidence="8">The sequence shown here is derived from an EMBL/GenBank/DDBJ whole genome shotgun (WGS) entry which is preliminary data.</text>
</comment>
<dbReference type="SMART" id="SM00729">
    <property type="entry name" value="Elp3"/>
    <property type="match status" value="1"/>
</dbReference>
<dbReference type="GO" id="GO:0003824">
    <property type="term" value="F:catalytic activity"/>
    <property type="evidence" value="ECO:0007669"/>
    <property type="project" value="InterPro"/>
</dbReference>
<dbReference type="PANTHER" id="PTHR11135:SF1">
    <property type="entry name" value="PROTEIN YHCC"/>
    <property type="match status" value="1"/>
</dbReference>
<evidence type="ECO:0000256" key="2">
    <source>
        <dbReference type="ARBA" id="ARBA00022485"/>
    </source>
</evidence>
<dbReference type="Gene3D" id="3.80.30.20">
    <property type="entry name" value="tm_1862 like domain"/>
    <property type="match status" value="1"/>
</dbReference>
<evidence type="ECO:0000256" key="5">
    <source>
        <dbReference type="ARBA" id="ARBA00023004"/>
    </source>
</evidence>
<dbReference type="InterPro" id="IPR058240">
    <property type="entry name" value="rSAM_sf"/>
</dbReference>
<keyword evidence="2" id="KW-0004">4Fe-4S</keyword>
<reference evidence="8 9" key="1">
    <citation type="submission" date="2018-04" db="EMBL/GenBank/DDBJ databases">
        <title>Genomic Encyclopedia of Archaeal and Bacterial Type Strains, Phase II (KMG-II): from individual species to whole genera.</title>
        <authorList>
            <person name="Goeker M."/>
        </authorList>
    </citation>
    <scope>NUCLEOTIDE SEQUENCE [LARGE SCALE GENOMIC DNA]</scope>
    <source>
        <strain evidence="8 9">DSM 28823</strain>
    </source>
</reference>
<dbReference type="InterPro" id="IPR032432">
    <property type="entry name" value="Radical_SAM_C"/>
</dbReference>
<dbReference type="InterPro" id="IPR039661">
    <property type="entry name" value="ELP3"/>
</dbReference>
<dbReference type="Pfam" id="PF04055">
    <property type="entry name" value="Radical_SAM"/>
    <property type="match status" value="1"/>
</dbReference>